<dbReference type="OrthoDB" id="1453627at2"/>
<dbReference type="STRING" id="262004.SAMN04489796_102255"/>
<evidence type="ECO:0000313" key="2">
    <source>
        <dbReference type="EMBL" id="SDH30470.1"/>
    </source>
</evidence>
<evidence type="ECO:0000256" key="1">
    <source>
        <dbReference type="SAM" id="Phobius"/>
    </source>
</evidence>
<sequence length="103" mass="11964">MSSGRRHSTGFGYIGFGNSQATFNQRSSTPFSKYKEKLDLEAHLHYKMDFLHKDLTKEDKQKIKDKIRQQELKLLKKTAFISIIILMIVAAIAYYLITKILSH</sequence>
<keyword evidence="1" id="KW-1133">Transmembrane helix</keyword>
<keyword evidence="3" id="KW-1185">Reference proteome</keyword>
<accession>A0A1G8BD02</accession>
<evidence type="ECO:0000313" key="3">
    <source>
        <dbReference type="Proteomes" id="UP000199492"/>
    </source>
</evidence>
<feature type="transmembrane region" description="Helical" evidence="1">
    <location>
        <begin position="78"/>
        <end position="97"/>
    </location>
</feature>
<dbReference type="AlphaFoldDB" id="A0A1G8BD02"/>
<proteinExistence type="predicted"/>
<reference evidence="3" key="1">
    <citation type="submission" date="2016-10" db="EMBL/GenBank/DDBJ databases">
        <authorList>
            <person name="Varghese N."/>
            <person name="Submissions S."/>
        </authorList>
    </citation>
    <scope>NUCLEOTIDE SEQUENCE [LARGE SCALE GENOMIC DNA]</scope>
    <source>
        <strain evidence="3">DSM 15363</strain>
    </source>
</reference>
<protein>
    <submittedName>
        <fullName evidence="2">Uncharacterized protein</fullName>
    </submittedName>
</protein>
<dbReference type="EMBL" id="FNCZ01000002">
    <property type="protein sequence ID" value="SDH30470.1"/>
    <property type="molecule type" value="Genomic_DNA"/>
</dbReference>
<name>A0A1G8BD02_9FLAO</name>
<keyword evidence="1" id="KW-0472">Membrane</keyword>
<dbReference type="Proteomes" id="UP000199492">
    <property type="component" value="Unassembled WGS sequence"/>
</dbReference>
<gene>
    <name evidence="2" type="ORF">SAMN04489796_102255</name>
</gene>
<keyword evidence="1" id="KW-0812">Transmembrane</keyword>
<dbReference type="RefSeq" id="WP_092467130.1">
    <property type="nucleotide sequence ID" value="NZ_FNCZ01000002.1"/>
</dbReference>
<organism evidence="2 3">
    <name type="scientific">Winogradskyella thalassocola</name>
    <dbReference type="NCBI Taxonomy" id="262004"/>
    <lineage>
        <taxon>Bacteria</taxon>
        <taxon>Pseudomonadati</taxon>
        <taxon>Bacteroidota</taxon>
        <taxon>Flavobacteriia</taxon>
        <taxon>Flavobacteriales</taxon>
        <taxon>Flavobacteriaceae</taxon>
        <taxon>Winogradskyella</taxon>
    </lineage>
</organism>